<name>A0A1Y3BS32_EURMA</name>
<comment type="caution">
    <text evidence="3">The sequence shown here is derived from an EMBL/GenBank/DDBJ whole genome shotgun (WGS) entry which is preliminary data.</text>
</comment>
<feature type="transmembrane region" description="Helical" evidence="2">
    <location>
        <begin position="63"/>
        <end position="83"/>
    </location>
</feature>
<dbReference type="InterPro" id="IPR029044">
    <property type="entry name" value="Nucleotide-diphossugar_trans"/>
</dbReference>
<accession>A0A1Y3BS32</accession>
<keyword evidence="4" id="KW-1185">Reference proteome</keyword>
<gene>
    <name evidence="3" type="ORF">BLA29_010796</name>
</gene>
<evidence type="ECO:0000313" key="3">
    <source>
        <dbReference type="EMBL" id="OTF82376.1"/>
    </source>
</evidence>
<evidence type="ECO:0000256" key="2">
    <source>
        <dbReference type="SAM" id="Phobius"/>
    </source>
</evidence>
<organism evidence="3 4">
    <name type="scientific">Euroglyphus maynei</name>
    <name type="common">Mayne's house dust mite</name>
    <dbReference type="NCBI Taxonomy" id="6958"/>
    <lineage>
        <taxon>Eukaryota</taxon>
        <taxon>Metazoa</taxon>
        <taxon>Ecdysozoa</taxon>
        <taxon>Arthropoda</taxon>
        <taxon>Chelicerata</taxon>
        <taxon>Arachnida</taxon>
        <taxon>Acari</taxon>
        <taxon>Acariformes</taxon>
        <taxon>Sarcoptiformes</taxon>
        <taxon>Astigmata</taxon>
        <taxon>Psoroptidia</taxon>
        <taxon>Analgoidea</taxon>
        <taxon>Pyroglyphidae</taxon>
        <taxon>Pyroglyphinae</taxon>
        <taxon>Euroglyphus</taxon>
    </lineage>
</organism>
<dbReference type="PANTHER" id="PTHR11675:SF119">
    <property type="entry name" value="POLYPEPTIDE N-ACETYLGALACTOSAMINYLTRANSFERASE 2"/>
    <property type="match status" value="1"/>
</dbReference>
<dbReference type="GO" id="GO:0006493">
    <property type="term" value="P:protein O-linked glycosylation"/>
    <property type="evidence" value="ECO:0007669"/>
    <property type="project" value="TreeGrafter"/>
</dbReference>
<proteinExistence type="predicted"/>
<dbReference type="PANTHER" id="PTHR11675">
    <property type="entry name" value="N-ACETYLGALACTOSAMINYLTRANSFERASE"/>
    <property type="match status" value="1"/>
</dbReference>
<keyword evidence="2" id="KW-0472">Membrane</keyword>
<reference evidence="3 4" key="1">
    <citation type="submission" date="2017-03" db="EMBL/GenBank/DDBJ databases">
        <title>Genome Survey of Euroglyphus maynei.</title>
        <authorList>
            <person name="Arlian L.G."/>
            <person name="Morgan M.S."/>
            <person name="Rider S.D."/>
        </authorList>
    </citation>
    <scope>NUCLEOTIDE SEQUENCE [LARGE SCALE GENOMIC DNA]</scope>
    <source>
        <strain evidence="3">Arlian Lab</strain>
        <tissue evidence="3">Whole body</tissue>
    </source>
</reference>
<dbReference type="Gene3D" id="3.90.550.10">
    <property type="entry name" value="Spore Coat Polysaccharide Biosynthesis Protein SpsA, Chain A"/>
    <property type="match status" value="1"/>
</dbReference>
<dbReference type="AlphaFoldDB" id="A0A1Y3BS32"/>
<dbReference type="EMBL" id="MUJZ01008732">
    <property type="protein sequence ID" value="OTF82376.1"/>
    <property type="molecule type" value="Genomic_DNA"/>
</dbReference>
<protein>
    <submittedName>
        <fullName evidence="3">Uncharacterized protein</fullName>
    </submittedName>
</protein>
<dbReference type="OrthoDB" id="7471241at2759"/>
<dbReference type="GO" id="GO:0004653">
    <property type="term" value="F:polypeptide N-acetylgalactosaminyltransferase activity"/>
    <property type="evidence" value="ECO:0007669"/>
    <property type="project" value="TreeGrafter"/>
</dbReference>
<evidence type="ECO:0000313" key="4">
    <source>
        <dbReference type="Proteomes" id="UP000194236"/>
    </source>
</evidence>
<keyword evidence="1" id="KW-1015">Disulfide bond</keyword>
<dbReference type="Proteomes" id="UP000194236">
    <property type="component" value="Unassembled WGS sequence"/>
</dbReference>
<evidence type="ECO:0000256" key="1">
    <source>
        <dbReference type="ARBA" id="ARBA00023157"/>
    </source>
</evidence>
<dbReference type="GO" id="GO:0005794">
    <property type="term" value="C:Golgi apparatus"/>
    <property type="evidence" value="ECO:0007669"/>
    <property type="project" value="TreeGrafter"/>
</dbReference>
<sequence length="84" mass="9824">MDLRGGFDWNLVFKWEVLPPAIHQKRLLDQTAPIKTPMIAGGLFSINKTTFDYYGKYDPQMNIWVSYVMFITFIIIIIVNCHLN</sequence>
<keyword evidence="2" id="KW-0812">Transmembrane</keyword>
<keyword evidence="2" id="KW-1133">Transmembrane helix</keyword>